<evidence type="ECO:0000256" key="6">
    <source>
        <dbReference type="ARBA" id="ARBA00022989"/>
    </source>
</evidence>
<comment type="similarity">
    <text evidence="2">Belongs to the CN hydrolase family. Apolipoprotein N-acyltransferase subfamily.</text>
</comment>
<evidence type="ECO:0000313" key="12">
    <source>
        <dbReference type="Proteomes" id="UP000001351"/>
    </source>
</evidence>
<dbReference type="GO" id="GO:0016410">
    <property type="term" value="F:N-acyltransferase activity"/>
    <property type="evidence" value="ECO:0007669"/>
    <property type="project" value="InterPro"/>
</dbReference>
<evidence type="ECO:0000256" key="1">
    <source>
        <dbReference type="ARBA" id="ARBA00004651"/>
    </source>
</evidence>
<keyword evidence="3" id="KW-1003">Cell membrane</keyword>
<evidence type="ECO:0000256" key="8">
    <source>
        <dbReference type="ARBA" id="ARBA00023315"/>
    </source>
</evidence>
<feature type="transmembrane region" description="Helical" evidence="9">
    <location>
        <begin position="72"/>
        <end position="95"/>
    </location>
</feature>
<proteinExistence type="inferred from homology"/>
<evidence type="ECO:0000256" key="5">
    <source>
        <dbReference type="ARBA" id="ARBA00022692"/>
    </source>
</evidence>
<organism evidence="11 12">
    <name type="scientific">Stigmatella aurantiaca (strain DW4/3-1)</name>
    <dbReference type="NCBI Taxonomy" id="378806"/>
    <lineage>
        <taxon>Bacteria</taxon>
        <taxon>Pseudomonadati</taxon>
        <taxon>Myxococcota</taxon>
        <taxon>Myxococcia</taxon>
        <taxon>Myxococcales</taxon>
        <taxon>Cystobacterineae</taxon>
        <taxon>Archangiaceae</taxon>
        <taxon>Stigmatella</taxon>
    </lineage>
</organism>
<keyword evidence="7 9" id="KW-0472">Membrane</keyword>
<evidence type="ECO:0000256" key="2">
    <source>
        <dbReference type="ARBA" id="ARBA00010065"/>
    </source>
</evidence>
<sequence>MLVGASAHGVLVFPINVLGLVAGFACYFHALARSPRPREGLQRGGMFGLTLAVSSLYWLTDVLVVVRWEERVAGAAVVGGFLLLIALPYGLWGSVASGLARSAGAPWLWLLHAPGVWGAQALIHDAWLGFPWLHQGYWLAFSPLGPWLGVLGAQGAGLLLLFLAAGVGLWNQHAQARPLALAAAAALSLGPFFPAHFSAPGEERLIPITTVVLIPPEVSDSARDDLTLLSQYVAATPRTGTGWTIWPESVIRNGGTSLEPLREVLGPQGGPIFAGALLAAPAGRYNALVELRGGQPVYYKQKLVPFSEYVPSELLRGLFRQLGVDTLKTDVRSWQEPQPRLEVDGVAVSPLLCYEVAFTGLISPGERSQVLLNAGNEGWFRSALLHRMTLAMAVARAREYGLPLVRSVTKGYSGTFEPSTGTWQEAGETQGPATLHRGRILARPAATPYSQWRRLLP</sequence>
<feature type="transmembrane region" description="Helical" evidence="9">
    <location>
        <begin position="107"/>
        <end position="127"/>
    </location>
</feature>
<feature type="domain" description="CN hydrolase" evidence="10">
    <location>
        <begin position="206"/>
        <end position="446"/>
    </location>
</feature>
<gene>
    <name evidence="11" type="primary">lnt</name>
    <name evidence="11" type="ordered locus">STAUR_2977</name>
</gene>
<keyword evidence="6 9" id="KW-1133">Transmembrane helix</keyword>
<dbReference type="SUPFAM" id="SSF56317">
    <property type="entry name" value="Carbon-nitrogen hydrolase"/>
    <property type="match status" value="1"/>
</dbReference>
<dbReference type="InterPro" id="IPR003010">
    <property type="entry name" value="C-N_Hydrolase"/>
</dbReference>
<dbReference type="PANTHER" id="PTHR38686:SF1">
    <property type="entry name" value="APOLIPOPROTEIN N-ACYLTRANSFERASE"/>
    <property type="match status" value="1"/>
</dbReference>
<dbReference type="KEGG" id="sur:STAUR_2977"/>
<evidence type="ECO:0000256" key="4">
    <source>
        <dbReference type="ARBA" id="ARBA00022679"/>
    </source>
</evidence>
<dbReference type="Proteomes" id="UP000001351">
    <property type="component" value="Chromosome"/>
</dbReference>
<dbReference type="GO" id="GO:0005886">
    <property type="term" value="C:plasma membrane"/>
    <property type="evidence" value="ECO:0007669"/>
    <property type="project" value="UniProtKB-SubCell"/>
</dbReference>
<accession>E3FQS6</accession>
<evidence type="ECO:0000256" key="7">
    <source>
        <dbReference type="ARBA" id="ARBA00023136"/>
    </source>
</evidence>
<dbReference type="STRING" id="378806.STAUR_2977"/>
<protein>
    <submittedName>
        <fullName evidence="11">Apolipoprotein N-acyltransferase</fullName>
        <ecNumber evidence="11">2.3.1.-</ecNumber>
    </submittedName>
</protein>
<dbReference type="OrthoDB" id="9804277at2"/>
<dbReference type="EMBL" id="CP002271">
    <property type="protein sequence ID" value="ADO70769.1"/>
    <property type="molecule type" value="Genomic_DNA"/>
</dbReference>
<dbReference type="HOGENOM" id="CLU_019563_3_0_7"/>
<dbReference type="RefSeq" id="WP_013375524.1">
    <property type="nucleotide sequence ID" value="NC_014623.1"/>
</dbReference>
<dbReference type="Gene3D" id="3.60.110.10">
    <property type="entry name" value="Carbon-nitrogen hydrolase"/>
    <property type="match status" value="1"/>
</dbReference>
<name>E3FQS6_STIAD</name>
<keyword evidence="4 11" id="KW-0808">Transferase</keyword>
<evidence type="ECO:0000256" key="9">
    <source>
        <dbReference type="SAM" id="Phobius"/>
    </source>
</evidence>
<keyword evidence="5 9" id="KW-0812">Transmembrane</keyword>
<feature type="transmembrane region" description="Helical" evidence="9">
    <location>
        <begin position="179"/>
        <end position="197"/>
    </location>
</feature>
<dbReference type="PROSITE" id="PS50263">
    <property type="entry name" value="CN_HYDROLASE"/>
    <property type="match status" value="1"/>
</dbReference>
<comment type="subcellular location">
    <subcellularLocation>
        <location evidence="1">Cell membrane</location>
        <topology evidence="1">Multi-pass membrane protein</topology>
    </subcellularLocation>
</comment>
<feature type="transmembrane region" description="Helical" evidence="9">
    <location>
        <begin position="12"/>
        <end position="32"/>
    </location>
</feature>
<dbReference type="AlphaFoldDB" id="E3FQS6"/>
<feature type="transmembrane region" description="Helical" evidence="9">
    <location>
        <begin position="147"/>
        <end position="167"/>
    </location>
</feature>
<evidence type="ECO:0000259" key="10">
    <source>
        <dbReference type="PROSITE" id="PS50263"/>
    </source>
</evidence>
<dbReference type="PANTHER" id="PTHR38686">
    <property type="entry name" value="APOLIPOPROTEIN N-ACYLTRANSFERASE"/>
    <property type="match status" value="1"/>
</dbReference>
<dbReference type="GO" id="GO:0042158">
    <property type="term" value="P:lipoprotein biosynthetic process"/>
    <property type="evidence" value="ECO:0007669"/>
    <property type="project" value="InterPro"/>
</dbReference>
<dbReference type="NCBIfam" id="TIGR00546">
    <property type="entry name" value="lnt"/>
    <property type="match status" value="1"/>
</dbReference>
<dbReference type="InterPro" id="IPR036526">
    <property type="entry name" value="C-N_Hydrolase_sf"/>
</dbReference>
<dbReference type="EC" id="2.3.1.-" evidence="11"/>
<evidence type="ECO:0000256" key="3">
    <source>
        <dbReference type="ARBA" id="ARBA00022475"/>
    </source>
</evidence>
<keyword evidence="8 11" id="KW-0012">Acyltransferase</keyword>
<evidence type="ECO:0000313" key="11">
    <source>
        <dbReference type="EMBL" id="ADO70769.1"/>
    </source>
</evidence>
<dbReference type="InterPro" id="IPR004563">
    <property type="entry name" value="Apolipo_AcylTrfase"/>
</dbReference>
<keyword evidence="12" id="KW-1185">Reference proteome</keyword>
<reference evidence="11 12" key="1">
    <citation type="journal article" date="2011" name="Mol. Biol. Evol.">
        <title>Comparative genomic analysis of fruiting body formation in Myxococcales.</title>
        <authorList>
            <person name="Huntley S."/>
            <person name="Hamann N."/>
            <person name="Wegener-Feldbrugge S."/>
            <person name="Treuner-Lange A."/>
            <person name="Kube M."/>
            <person name="Reinhardt R."/>
            <person name="Klages S."/>
            <person name="Muller R."/>
            <person name="Ronning C.M."/>
            <person name="Nierman W.C."/>
            <person name="Sogaard-Andersen L."/>
        </authorList>
    </citation>
    <scope>NUCLEOTIDE SEQUENCE [LARGE SCALE GENOMIC DNA]</scope>
    <source>
        <strain evidence="11 12">DW4/3-1</strain>
    </source>
</reference>
<feature type="transmembrane region" description="Helical" evidence="9">
    <location>
        <begin position="44"/>
        <end position="66"/>
    </location>
</feature>
<dbReference type="eggNOG" id="COG0815">
    <property type="taxonomic scope" value="Bacteria"/>
</dbReference>